<keyword evidence="4" id="KW-1185">Reference proteome</keyword>
<dbReference type="Proteomes" id="UP001515100">
    <property type="component" value="Unassembled WGS sequence"/>
</dbReference>
<reference evidence="3" key="1">
    <citation type="submission" date="2019-09" db="EMBL/GenBank/DDBJ databases">
        <authorList>
            <person name="Li J."/>
        </authorList>
    </citation>
    <scope>NUCLEOTIDE SEQUENCE [LARGE SCALE GENOMIC DNA]</scope>
    <source>
        <strain evidence="3">NRBC 14897</strain>
    </source>
</reference>
<accession>A0A641AP32</accession>
<protein>
    <submittedName>
        <fullName evidence="3">Pyridoxamine 5-phosphate oxidase</fullName>
    </submittedName>
</protein>
<dbReference type="EMBL" id="SDPP02000003">
    <property type="protein sequence ID" value="KAA1376552.1"/>
    <property type="molecule type" value="Genomic_DNA"/>
</dbReference>
<evidence type="ECO:0000256" key="1">
    <source>
        <dbReference type="SAM" id="Coils"/>
    </source>
</evidence>
<comment type="caution">
    <text evidence="3">The sequence shown here is derived from an EMBL/GenBank/DDBJ whole genome shotgun (WGS) entry which is preliminary data.</text>
</comment>
<dbReference type="AlphaFoldDB" id="A0A641AP32"/>
<dbReference type="RefSeq" id="WP_129184722.1">
    <property type="nucleotide sequence ID" value="NZ_JAGIOG010000001.1"/>
</dbReference>
<dbReference type="Gene3D" id="2.30.110.10">
    <property type="entry name" value="Electron Transport, Fmn-binding Protein, Chain A"/>
    <property type="match status" value="1"/>
</dbReference>
<gene>
    <name evidence="3" type="ORF">ESP62_014115</name>
</gene>
<dbReference type="OrthoDB" id="9786134at2"/>
<keyword evidence="1" id="KW-0175">Coiled coil</keyword>
<feature type="coiled-coil region" evidence="1">
    <location>
        <begin position="186"/>
        <end position="213"/>
    </location>
</feature>
<dbReference type="PANTHER" id="PTHR42815:SF2">
    <property type="entry name" value="FAD-BINDING, PUTATIVE (AFU_ORTHOLOGUE AFUA_6G07600)-RELATED"/>
    <property type="match status" value="1"/>
</dbReference>
<feature type="domain" description="Pyridoxamine 5'-phosphate oxidase N-terminal" evidence="2">
    <location>
        <begin position="43"/>
        <end position="140"/>
    </location>
</feature>
<dbReference type="InterPro" id="IPR012349">
    <property type="entry name" value="Split_barrel_FMN-bd"/>
</dbReference>
<dbReference type="InterPro" id="IPR011576">
    <property type="entry name" value="Pyridox_Oxase_N"/>
</dbReference>
<dbReference type="Pfam" id="PF01243">
    <property type="entry name" value="PNPOx_N"/>
    <property type="match status" value="1"/>
</dbReference>
<organism evidence="3 4">
    <name type="scientific">Aeromicrobium fastidiosum</name>
    <dbReference type="NCBI Taxonomy" id="52699"/>
    <lineage>
        <taxon>Bacteria</taxon>
        <taxon>Bacillati</taxon>
        <taxon>Actinomycetota</taxon>
        <taxon>Actinomycetes</taxon>
        <taxon>Propionibacteriales</taxon>
        <taxon>Nocardioidaceae</taxon>
        <taxon>Aeromicrobium</taxon>
    </lineage>
</organism>
<name>A0A641AP32_9ACTN</name>
<dbReference type="SUPFAM" id="SSF50475">
    <property type="entry name" value="FMN-binding split barrel"/>
    <property type="match status" value="1"/>
</dbReference>
<evidence type="ECO:0000313" key="4">
    <source>
        <dbReference type="Proteomes" id="UP001515100"/>
    </source>
</evidence>
<dbReference type="PANTHER" id="PTHR42815">
    <property type="entry name" value="FAD-BINDING, PUTATIVE (AFU_ORTHOLOGUE AFUA_6G07600)-RELATED"/>
    <property type="match status" value="1"/>
</dbReference>
<sequence>MSRRYASIAFTDSVRDVQDEHGSGEFYAQHVARGQEIATGDALDDRAAAFLSARDSFYLATVGEGGWPYVQHRGGDGGFVRVLDPHTIGWADLGGNLQYVTTGNLTTDDRIALIAVDYPHRARLKLFGRATVVQAADDPELARRLVVPGYDGTVERLVTVTVEAYDWNCPQHITPRYTVSELAPQIAPLQQRLAQLEADNARLRSELASSSGTVEA</sequence>
<proteinExistence type="predicted"/>
<evidence type="ECO:0000259" key="2">
    <source>
        <dbReference type="Pfam" id="PF01243"/>
    </source>
</evidence>
<evidence type="ECO:0000313" key="3">
    <source>
        <dbReference type="EMBL" id="KAA1376552.1"/>
    </source>
</evidence>